<dbReference type="Pfam" id="PF00166">
    <property type="entry name" value="Cpn10"/>
    <property type="match status" value="1"/>
</dbReference>
<dbReference type="SMART" id="SM00883">
    <property type="entry name" value="Cpn10"/>
    <property type="match status" value="1"/>
</dbReference>
<dbReference type="PANTHER" id="PTHR10772:SF58">
    <property type="entry name" value="CO-CHAPERONIN GROES"/>
    <property type="match status" value="1"/>
</dbReference>
<gene>
    <name evidence="5" type="primary">groS_2</name>
    <name evidence="3" type="synonym">groES</name>
    <name evidence="3" type="synonym">groS</name>
    <name evidence="5" type="ORF">I41_15890</name>
</gene>
<dbReference type="InterPro" id="IPR020818">
    <property type="entry name" value="Chaperonin_GroES"/>
</dbReference>
<dbReference type="NCBIfam" id="NF001531">
    <property type="entry name" value="PRK00364.2-2"/>
    <property type="match status" value="1"/>
</dbReference>
<keyword evidence="6" id="KW-1185">Reference proteome</keyword>
<dbReference type="PANTHER" id="PTHR10772">
    <property type="entry name" value="10 KDA HEAT SHOCK PROTEIN"/>
    <property type="match status" value="1"/>
</dbReference>
<dbReference type="GO" id="GO:0051082">
    <property type="term" value="F:unfolded protein binding"/>
    <property type="evidence" value="ECO:0007669"/>
    <property type="project" value="TreeGrafter"/>
</dbReference>
<dbReference type="GO" id="GO:0005524">
    <property type="term" value="F:ATP binding"/>
    <property type="evidence" value="ECO:0007669"/>
    <property type="project" value="InterPro"/>
</dbReference>
<dbReference type="Gene3D" id="2.30.33.40">
    <property type="entry name" value="GroES chaperonin"/>
    <property type="match status" value="1"/>
</dbReference>
<dbReference type="PRINTS" id="PR00297">
    <property type="entry name" value="CHAPERONIN10"/>
</dbReference>
<dbReference type="GO" id="GO:0005737">
    <property type="term" value="C:cytoplasm"/>
    <property type="evidence" value="ECO:0007669"/>
    <property type="project" value="UniProtKB-SubCell"/>
</dbReference>
<dbReference type="InterPro" id="IPR011032">
    <property type="entry name" value="GroES-like_sf"/>
</dbReference>
<keyword evidence="2 3" id="KW-0143">Chaperone</keyword>
<evidence type="ECO:0000313" key="6">
    <source>
        <dbReference type="Proteomes" id="UP000317909"/>
    </source>
</evidence>
<sequence>MATATKKKAKVTLQPLGDKVVVEREESQTKTAGGIVLPDSAKDKPSRGTIIAIGTGKLLDDGTRGSLQVKKGDRVLFTSYAPETITIDDEEFLLMSESDILAVIE</sequence>
<dbReference type="InterPro" id="IPR018369">
    <property type="entry name" value="Chaprnonin_Cpn10_CS"/>
</dbReference>
<dbReference type="AlphaFoldDB" id="A0A517TVL3"/>
<dbReference type="RefSeq" id="WP_145431987.1">
    <property type="nucleotide sequence ID" value="NZ_CP036339.1"/>
</dbReference>
<evidence type="ECO:0000256" key="2">
    <source>
        <dbReference type="ARBA" id="ARBA00023186"/>
    </source>
</evidence>
<dbReference type="GO" id="GO:0051087">
    <property type="term" value="F:protein-folding chaperone binding"/>
    <property type="evidence" value="ECO:0007669"/>
    <property type="project" value="TreeGrafter"/>
</dbReference>
<keyword evidence="3" id="KW-0963">Cytoplasm</keyword>
<evidence type="ECO:0000313" key="5">
    <source>
        <dbReference type="EMBL" id="QDT72411.1"/>
    </source>
</evidence>
<dbReference type="InterPro" id="IPR037124">
    <property type="entry name" value="Chaperonin_GroES_sf"/>
</dbReference>
<dbReference type="FunFam" id="2.30.33.40:FF:000001">
    <property type="entry name" value="10 kDa chaperonin"/>
    <property type="match status" value="1"/>
</dbReference>
<dbReference type="OrthoDB" id="9806791at2"/>
<name>A0A517TVL3_9BACT</name>
<dbReference type="GO" id="GO:0044183">
    <property type="term" value="F:protein folding chaperone"/>
    <property type="evidence" value="ECO:0007669"/>
    <property type="project" value="InterPro"/>
</dbReference>
<evidence type="ECO:0000256" key="1">
    <source>
        <dbReference type="ARBA" id="ARBA00006975"/>
    </source>
</evidence>
<dbReference type="HAMAP" id="MF_00580">
    <property type="entry name" value="CH10"/>
    <property type="match status" value="1"/>
</dbReference>
<comment type="subcellular location">
    <subcellularLocation>
        <location evidence="3">Cytoplasm</location>
    </subcellularLocation>
</comment>
<evidence type="ECO:0000256" key="3">
    <source>
        <dbReference type="HAMAP-Rule" id="MF_00580"/>
    </source>
</evidence>
<protein>
    <recommendedName>
        <fullName evidence="3">Co-chaperonin GroES</fullName>
    </recommendedName>
    <alternativeName>
        <fullName evidence="3">10 kDa chaperonin</fullName>
    </alternativeName>
    <alternativeName>
        <fullName evidence="3">Chaperonin-10</fullName>
        <shortName evidence="3">Cpn10</shortName>
    </alternativeName>
</protein>
<comment type="similarity">
    <text evidence="1 3 4">Belongs to the GroES chaperonin family.</text>
</comment>
<dbReference type="CDD" id="cd00320">
    <property type="entry name" value="cpn10"/>
    <property type="match status" value="1"/>
</dbReference>
<evidence type="ECO:0000256" key="4">
    <source>
        <dbReference type="RuleBase" id="RU000535"/>
    </source>
</evidence>
<dbReference type="KEGG" id="llh:I41_15890"/>
<accession>A0A517TVL3</accession>
<dbReference type="NCBIfam" id="NF001533">
    <property type="entry name" value="PRK00364.2-4"/>
    <property type="match status" value="1"/>
</dbReference>
<comment type="subunit">
    <text evidence="3">Heptamer of 7 subunits arranged in a ring. Interacts with the chaperonin GroEL.</text>
</comment>
<reference evidence="5 6" key="1">
    <citation type="submission" date="2019-02" db="EMBL/GenBank/DDBJ databases">
        <title>Deep-cultivation of Planctomycetes and their phenomic and genomic characterization uncovers novel biology.</title>
        <authorList>
            <person name="Wiegand S."/>
            <person name="Jogler M."/>
            <person name="Boedeker C."/>
            <person name="Pinto D."/>
            <person name="Vollmers J."/>
            <person name="Rivas-Marin E."/>
            <person name="Kohn T."/>
            <person name="Peeters S.H."/>
            <person name="Heuer A."/>
            <person name="Rast P."/>
            <person name="Oberbeckmann S."/>
            <person name="Bunk B."/>
            <person name="Jeske O."/>
            <person name="Meyerdierks A."/>
            <person name="Storesund J.E."/>
            <person name="Kallscheuer N."/>
            <person name="Luecker S."/>
            <person name="Lage O.M."/>
            <person name="Pohl T."/>
            <person name="Merkel B.J."/>
            <person name="Hornburger P."/>
            <person name="Mueller R.-W."/>
            <person name="Bruemmer F."/>
            <person name="Labrenz M."/>
            <person name="Spormann A.M."/>
            <person name="Op den Camp H."/>
            <person name="Overmann J."/>
            <person name="Amann R."/>
            <person name="Jetten M.S.M."/>
            <person name="Mascher T."/>
            <person name="Medema M.H."/>
            <person name="Devos D.P."/>
            <person name="Kaster A.-K."/>
            <person name="Ovreas L."/>
            <person name="Rohde M."/>
            <person name="Galperin M.Y."/>
            <person name="Jogler C."/>
        </authorList>
    </citation>
    <scope>NUCLEOTIDE SEQUENCE [LARGE SCALE GENOMIC DNA]</scope>
    <source>
        <strain evidence="5 6">I41</strain>
    </source>
</reference>
<dbReference type="GO" id="GO:0046872">
    <property type="term" value="F:metal ion binding"/>
    <property type="evidence" value="ECO:0007669"/>
    <property type="project" value="TreeGrafter"/>
</dbReference>
<dbReference type="PROSITE" id="PS00681">
    <property type="entry name" value="CHAPERONINS_CPN10"/>
    <property type="match status" value="1"/>
</dbReference>
<dbReference type="Proteomes" id="UP000317909">
    <property type="component" value="Chromosome"/>
</dbReference>
<organism evidence="5 6">
    <name type="scientific">Lacipirellula limnantheis</name>
    <dbReference type="NCBI Taxonomy" id="2528024"/>
    <lineage>
        <taxon>Bacteria</taxon>
        <taxon>Pseudomonadati</taxon>
        <taxon>Planctomycetota</taxon>
        <taxon>Planctomycetia</taxon>
        <taxon>Pirellulales</taxon>
        <taxon>Lacipirellulaceae</taxon>
        <taxon>Lacipirellula</taxon>
    </lineage>
</organism>
<dbReference type="EMBL" id="CP036339">
    <property type="protein sequence ID" value="QDT72411.1"/>
    <property type="molecule type" value="Genomic_DNA"/>
</dbReference>
<proteinExistence type="inferred from homology"/>
<comment type="function">
    <text evidence="3 4">Together with the chaperonin GroEL, plays an essential role in assisting protein folding. The GroEL-GroES system forms a nano-cage that allows encapsulation of the non-native substrate proteins and provides a physical environment optimized to promote and accelerate protein folding. GroES binds to the apical surface of the GroEL ring, thereby capping the opening of the GroEL channel.</text>
</comment>
<dbReference type="SUPFAM" id="SSF50129">
    <property type="entry name" value="GroES-like"/>
    <property type="match status" value="1"/>
</dbReference>